<dbReference type="Proteomes" id="UP000273022">
    <property type="component" value="Unassembled WGS sequence"/>
</dbReference>
<gene>
    <name evidence="1" type="ORF">D5R81_18510</name>
</gene>
<organism evidence="1 2">
    <name type="scientific">Parashewanella spongiae</name>
    <dbReference type="NCBI Taxonomy" id="342950"/>
    <lineage>
        <taxon>Bacteria</taxon>
        <taxon>Pseudomonadati</taxon>
        <taxon>Pseudomonadota</taxon>
        <taxon>Gammaproteobacteria</taxon>
        <taxon>Alteromonadales</taxon>
        <taxon>Shewanellaceae</taxon>
        <taxon>Parashewanella</taxon>
    </lineage>
</organism>
<protein>
    <submittedName>
        <fullName evidence="1">Uncharacterized protein</fullName>
    </submittedName>
</protein>
<keyword evidence="2" id="KW-1185">Reference proteome</keyword>
<dbReference type="AlphaFoldDB" id="A0A3A6T3W2"/>
<dbReference type="RefSeq" id="WP_121855075.1">
    <property type="nucleotide sequence ID" value="NZ_CP037952.1"/>
</dbReference>
<name>A0A3A6T3W2_9GAMM</name>
<accession>A0A3A6T3W2</accession>
<evidence type="ECO:0000313" key="1">
    <source>
        <dbReference type="EMBL" id="RJY05746.1"/>
    </source>
</evidence>
<evidence type="ECO:0000313" key="2">
    <source>
        <dbReference type="Proteomes" id="UP000273022"/>
    </source>
</evidence>
<reference evidence="1 2" key="1">
    <citation type="submission" date="2018-09" db="EMBL/GenBank/DDBJ databases">
        <title>Phylogeny of the Shewanellaceae, and recommendation for two new genera, Pseudoshewanella and Parashewanella.</title>
        <authorList>
            <person name="Wang G."/>
        </authorList>
    </citation>
    <scope>NUCLEOTIDE SEQUENCE [LARGE SCALE GENOMIC DNA]</scope>
    <source>
        <strain evidence="1 2">KCTC 22492</strain>
    </source>
</reference>
<dbReference type="EMBL" id="QYYH01000185">
    <property type="protein sequence ID" value="RJY05746.1"/>
    <property type="molecule type" value="Genomic_DNA"/>
</dbReference>
<sequence length="125" mass="14587">MKLKLVPLGYKEPLRTFYRCSEILNELQLHAKYATGGECTSKHKEAQDKFYEFKSEKLVDLFQVESVWLDNLSHYCKQMMTYFIKYNGSTERNSTAAINEASALISHRELLQPQDLISDIFNQPE</sequence>
<proteinExistence type="predicted"/>
<comment type="caution">
    <text evidence="1">The sequence shown here is derived from an EMBL/GenBank/DDBJ whole genome shotgun (WGS) entry which is preliminary data.</text>
</comment>